<accession>A0AAD7DH10</accession>
<name>A0AAD7DH10_MYCRO</name>
<keyword evidence="3" id="KW-1185">Reference proteome</keyword>
<feature type="compositionally biased region" description="Basic residues" evidence="1">
    <location>
        <begin position="218"/>
        <end position="230"/>
    </location>
</feature>
<dbReference type="EMBL" id="JARKIE010000072">
    <property type="protein sequence ID" value="KAJ7689391.1"/>
    <property type="molecule type" value="Genomic_DNA"/>
</dbReference>
<reference evidence="2" key="1">
    <citation type="submission" date="2023-03" db="EMBL/GenBank/DDBJ databases">
        <title>Massive genome expansion in bonnet fungi (Mycena s.s.) driven by repeated elements and novel gene families across ecological guilds.</title>
        <authorList>
            <consortium name="Lawrence Berkeley National Laboratory"/>
            <person name="Harder C.B."/>
            <person name="Miyauchi S."/>
            <person name="Viragh M."/>
            <person name="Kuo A."/>
            <person name="Thoen E."/>
            <person name="Andreopoulos B."/>
            <person name="Lu D."/>
            <person name="Skrede I."/>
            <person name="Drula E."/>
            <person name="Henrissat B."/>
            <person name="Morin E."/>
            <person name="Kohler A."/>
            <person name="Barry K."/>
            <person name="LaButti K."/>
            <person name="Morin E."/>
            <person name="Salamov A."/>
            <person name="Lipzen A."/>
            <person name="Mereny Z."/>
            <person name="Hegedus B."/>
            <person name="Baldrian P."/>
            <person name="Stursova M."/>
            <person name="Weitz H."/>
            <person name="Taylor A."/>
            <person name="Grigoriev I.V."/>
            <person name="Nagy L.G."/>
            <person name="Martin F."/>
            <person name="Kauserud H."/>
        </authorList>
    </citation>
    <scope>NUCLEOTIDE SEQUENCE</scope>
    <source>
        <strain evidence="2">CBHHK067</strain>
    </source>
</reference>
<protein>
    <submittedName>
        <fullName evidence="2">Uncharacterized protein</fullName>
    </submittedName>
</protein>
<sequence>MYNNSHDLPHGSRIQPPPLPSGLLFSFDGHLPDDPDVDMPQWSNAAAGNVYQPQDPNPHSHHHPRHIGPPPRAAFASLPPIDTDPDISRLRTWSATTREITTHPSPILEFPSPAFNSQYLRSLSSPHPSHHPNPVPPTASGSLEEDTAAEPNPPLLPSTPTSSELLKLFSLGKVPSQANAVKKTWELGCYNCGTWIPTTLAMTRKLVAPGISTEHGRGKGGKRGCKAQRT</sequence>
<dbReference type="Proteomes" id="UP001221757">
    <property type="component" value="Unassembled WGS sequence"/>
</dbReference>
<feature type="region of interest" description="Disordered" evidence="1">
    <location>
        <begin position="211"/>
        <end position="230"/>
    </location>
</feature>
<organism evidence="2 3">
    <name type="scientific">Mycena rosella</name>
    <name type="common">Pink bonnet</name>
    <name type="synonym">Agaricus rosellus</name>
    <dbReference type="NCBI Taxonomy" id="1033263"/>
    <lineage>
        <taxon>Eukaryota</taxon>
        <taxon>Fungi</taxon>
        <taxon>Dikarya</taxon>
        <taxon>Basidiomycota</taxon>
        <taxon>Agaricomycotina</taxon>
        <taxon>Agaricomycetes</taxon>
        <taxon>Agaricomycetidae</taxon>
        <taxon>Agaricales</taxon>
        <taxon>Marasmiineae</taxon>
        <taxon>Mycenaceae</taxon>
        <taxon>Mycena</taxon>
    </lineage>
</organism>
<feature type="region of interest" description="Disordered" evidence="1">
    <location>
        <begin position="1"/>
        <end position="72"/>
    </location>
</feature>
<feature type="region of interest" description="Disordered" evidence="1">
    <location>
        <begin position="119"/>
        <end position="161"/>
    </location>
</feature>
<evidence type="ECO:0000313" key="2">
    <source>
        <dbReference type="EMBL" id="KAJ7689391.1"/>
    </source>
</evidence>
<evidence type="ECO:0000313" key="3">
    <source>
        <dbReference type="Proteomes" id="UP001221757"/>
    </source>
</evidence>
<evidence type="ECO:0000256" key="1">
    <source>
        <dbReference type="SAM" id="MobiDB-lite"/>
    </source>
</evidence>
<dbReference type="AlphaFoldDB" id="A0AAD7DH10"/>
<proteinExistence type="predicted"/>
<comment type="caution">
    <text evidence="2">The sequence shown here is derived from an EMBL/GenBank/DDBJ whole genome shotgun (WGS) entry which is preliminary data.</text>
</comment>
<gene>
    <name evidence="2" type="ORF">B0H17DRAFT_1134977</name>
</gene>
<feature type="compositionally biased region" description="Polar residues" evidence="1">
    <location>
        <begin position="41"/>
        <end position="54"/>
    </location>
</feature>